<proteinExistence type="predicted"/>
<protein>
    <submittedName>
        <fullName evidence="1">Porin family protein</fullName>
    </submittedName>
</protein>
<name>A0A9E2L0C3_9SPIR</name>
<reference evidence="1" key="1">
    <citation type="journal article" date="2021" name="PeerJ">
        <title>Extensive microbial diversity within the chicken gut microbiome revealed by metagenomics and culture.</title>
        <authorList>
            <person name="Gilroy R."/>
            <person name="Ravi A."/>
            <person name="Getino M."/>
            <person name="Pursley I."/>
            <person name="Horton D.L."/>
            <person name="Alikhan N.F."/>
            <person name="Baker D."/>
            <person name="Gharbi K."/>
            <person name="Hall N."/>
            <person name="Watson M."/>
            <person name="Adriaenssens E.M."/>
            <person name="Foster-Nyarko E."/>
            <person name="Jarju S."/>
            <person name="Secka A."/>
            <person name="Antonio M."/>
            <person name="Oren A."/>
            <person name="Chaudhuri R.R."/>
            <person name="La Ragione R."/>
            <person name="Hildebrand F."/>
            <person name="Pallen M.J."/>
        </authorList>
    </citation>
    <scope>NUCLEOTIDE SEQUENCE</scope>
    <source>
        <strain evidence="1">Gambia15-2214</strain>
    </source>
</reference>
<dbReference type="EMBL" id="JAHLFV010000009">
    <property type="protein sequence ID" value="MBU3849014.1"/>
    <property type="molecule type" value="Genomic_DNA"/>
</dbReference>
<gene>
    <name evidence="1" type="ORF">IAA16_00435</name>
</gene>
<sequence>METTNIFPSVYSRLKRISICVFVLLSYLFPFLLSAQESEPLTEQALSVTDIVTSQSDENGNKNYFTVQDGNDTIIFQTINWQAGSYVKWYEVSLEYFSDEGTWLPVTNAIYKHKELYGDKPIPEYLGDGIYKTLTNEIVVVLTAKSNGEPRKYRYSVSSYNLLNKKAFTSEMQEIEVLTARIPHIESSSVSVIYLDEAYDSTIKVSGDNLIDTTQFYLLKDRRRIYPIETEVEKNERSARITFAPDAFDLGEWFITAENPGEFTSAVPLEVRYIKWYELYLSLGYAPTVFLYNDMTKNFLGSGMNWYGGDFKLTFIPFKTTSGYWGLSLAGKFHYLRKTVPIKNTDDSYTLDSFLTQAHLSLVYRYPLVKNRLMLDIHLGMGISSINNMKFSYPNDLYSVTFDSLYFSALAGTSLSVRVWENVSILVGFDATYSYIPKLHPIQALPILGIELRF</sequence>
<evidence type="ECO:0000313" key="2">
    <source>
        <dbReference type="Proteomes" id="UP000823914"/>
    </source>
</evidence>
<dbReference type="AlphaFoldDB" id="A0A9E2L0C3"/>
<dbReference type="Proteomes" id="UP000823914">
    <property type="component" value="Unassembled WGS sequence"/>
</dbReference>
<organism evidence="1 2">
    <name type="scientific">Candidatus Treponema excrementipullorum</name>
    <dbReference type="NCBI Taxonomy" id="2838768"/>
    <lineage>
        <taxon>Bacteria</taxon>
        <taxon>Pseudomonadati</taxon>
        <taxon>Spirochaetota</taxon>
        <taxon>Spirochaetia</taxon>
        <taxon>Spirochaetales</taxon>
        <taxon>Treponemataceae</taxon>
        <taxon>Treponema</taxon>
    </lineage>
</organism>
<accession>A0A9E2L0C3</accession>
<evidence type="ECO:0000313" key="1">
    <source>
        <dbReference type="EMBL" id="MBU3849014.1"/>
    </source>
</evidence>
<comment type="caution">
    <text evidence="1">The sequence shown here is derived from an EMBL/GenBank/DDBJ whole genome shotgun (WGS) entry which is preliminary data.</text>
</comment>
<reference evidence="1" key="2">
    <citation type="submission" date="2021-04" db="EMBL/GenBank/DDBJ databases">
        <authorList>
            <person name="Gilroy R."/>
        </authorList>
    </citation>
    <scope>NUCLEOTIDE SEQUENCE</scope>
    <source>
        <strain evidence="1">Gambia15-2214</strain>
    </source>
</reference>